<dbReference type="EMBL" id="BJWL01000012">
    <property type="protein sequence ID" value="GFY97573.1"/>
    <property type="molecule type" value="Genomic_DNA"/>
</dbReference>
<evidence type="ECO:0000313" key="4">
    <source>
        <dbReference type="EMBL" id="GFY97573.1"/>
    </source>
</evidence>
<feature type="compositionally biased region" description="Basic and acidic residues" evidence="2">
    <location>
        <begin position="22"/>
        <end position="34"/>
    </location>
</feature>
<gene>
    <name evidence="4" type="ORF">Acr_12g0001140</name>
</gene>
<dbReference type="GO" id="GO:0003676">
    <property type="term" value="F:nucleic acid binding"/>
    <property type="evidence" value="ECO:0007669"/>
    <property type="project" value="InterPro"/>
</dbReference>
<feature type="domain" description="CCHC-type" evidence="3">
    <location>
        <begin position="255"/>
        <end position="270"/>
    </location>
</feature>
<comment type="caution">
    <text evidence="4">The sequence shown here is derived from an EMBL/GenBank/DDBJ whole genome shotgun (WGS) entry which is preliminary data.</text>
</comment>
<dbReference type="InterPro" id="IPR036875">
    <property type="entry name" value="Znf_CCHC_sf"/>
</dbReference>
<protein>
    <recommendedName>
        <fullName evidence="3">CCHC-type domain-containing protein</fullName>
    </recommendedName>
</protein>
<dbReference type="CDD" id="cd00303">
    <property type="entry name" value="retropepsin_like"/>
    <property type="match status" value="1"/>
</dbReference>
<feature type="compositionally biased region" description="Polar residues" evidence="2">
    <location>
        <begin position="226"/>
        <end position="236"/>
    </location>
</feature>
<keyword evidence="5" id="KW-1185">Reference proteome</keyword>
<keyword evidence="1" id="KW-0479">Metal-binding</keyword>
<dbReference type="Gene3D" id="2.40.70.10">
    <property type="entry name" value="Acid Proteases"/>
    <property type="match status" value="1"/>
</dbReference>
<name>A0A7J0FG52_9ERIC</name>
<feature type="compositionally biased region" description="Polar residues" evidence="2">
    <location>
        <begin position="301"/>
        <end position="315"/>
    </location>
</feature>
<evidence type="ECO:0000256" key="1">
    <source>
        <dbReference type="PROSITE-ProRule" id="PRU00047"/>
    </source>
</evidence>
<dbReference type="Pfam" id="PF03732">
    <property type="entry name" value="Retrotrans_gag"/>
    <property type="match status" value="1"/>
</dbReference>
<dbReference type="SUPFAM" id="SSF50630">
    <property type="entry name" value="Acid proteases"/>
    <property type="match status" value="1"/>
</dbReference>
<feature type="region of interest" description="Disordered" evidence="2">
    <location>
        <begin position="267"/>
        <end position="330"/>
    </location>
</feature>
<dbReference type="AlphaFoldDB" id="A0A7J0FG52"/>
<organism evidence="4 5">
    <name type="scientific">Actinidia rufa</name>
    <dbReference type="NCBI Taxonomy" id="165716"/>
    <lineage>
        <taxon>Eukaryota</taxon>
        <taxon>Viridiplantae</taxon>
        <taxon>Streptophyta</taxon>
        <taxon>Embryophyta</taxon>
        <taxon>Tracheophyta</taxon>
        <taxon>Spermatophyta</taxon>
        <taxon>Magnoliopsida</taxon>
        <taxon>eudicotyledons</taxon>
        <taxon>Gunneridae</taxon>
        <taxon>Pentapetalae</taxon>
        <taxon>asterids</taxon>
        <taxon>Ericales</taxon>
        <taxon>Actinidiaceae</taxon>
        <taxon>Actinidia</taxon>
    </lineage>
</organism>
<evidence type="ECO:0000259" key="3">
    <source>
        <dbReference type="PROSITE" id="PS50158"/>
    </source>
</evidence>
<dbReference type="SMART" id="SM00343">
    <property type="entry name" value="ZnF_C2HC"/>
    <property type="match status" value="2"/>
</dbReference>
<dbReference type="InterPro" id="IPR005162">
    <property type="entry name" value="Retrotrans_gag_dom"/>
</dbReference>
<dbReference type="OrthoDB" id="786614at2759"/>
<sequence>MPPRRKPRRGRPTNLARGPRGRGRDTRLQDEGSQHDGNPGGRGARLEQEGNNPGGNGTPNQFVVDFVATLAAANILNQPRWGSHDEWWESVLAARRDARRVAKVAENVEAPDIENLTWAEFEKMFENQYFPESYREQLRDKFEKFEQGNMTLSEYITQYQALSRFAPELVNTEEKKCRRFEKARTLELPRDNVRNARGNEGRQSMGSGGMASDSQGSQSRKRQRDTFQPTHSQQSFRAPFSTGFGGHSLRPPVTCHQCGQEGHIRAHCPQTPSQLRPPPPPRSQTPGACFGCGGFGHVARGTQSQPHYRQTTTGQGPQGDRGASSSALNPTTQGRVFTVTTAAPPPPPVIATQTLEASIVRGTFLLFNSFAGVLFDSGASHSFIAASFVLALGLETEELNPPLFVDTPIGGRTPLDRICSGGELVILDHHFVFDFIVLGMSGFDLILGMDWLSTFCATIDCFKRRVRICTLEGGCLEYFGERQESSEPYLYEPRDKGSITYLLASLTLDEDLSTRGELLRVVCDFPDIFPEELSGLPPRTRG</sequence>
<dbReference type="GO" id="GO:0008270">
    <property type="term" value="F:zinc ion binding"/>
    <property type="evidence" value="ECO:0007669"/>
    <property type="project" value="UniProtKB-KW"/>
</dbReference>
<feature type="compositionally biased region" description="Basic residues" evidence="2">
    <location>
        <begin position="1"/>
        <end position="11"/>
    </location>
</feature>
<feature type="region of interest" description="Disordered" evidence="2">
    <location>
        <begin position="1"/>
        <end position="60"/>
    </location>
</feature>
<dbReference type="PROSITE" id="PS50158">
    <property type="entry name" value="ZF_CCHC"/>
    <property type="match status" value="1"/>
</dbReference>
<dbReference type="PANTHER" id="PTHR15503:SF42">
    <property type="entry name" value="ZINC FINGER, CCHC-TYPE, RETROTRANSPOSON GAG DOMAIN, ASPARTIC PEPTIDASE DOMAIN PROTEIN-RELATED"/>
    <property type="match status" value="1"/>
</dbReference>
<feature type="compositionally biased region" description="Basic and acidic residues" evidence="2">
    <location>
        <begin position="188"/>
        <end position="200"/>
    </location>
</feature>
<dbReference type="Gene3D" id="4.10.60.10">
    <property type="entry name" value="Zinc finger, CCHC-type"/>
    <property type="match status" value="1"/>
</dbReference>
<dbReference type="InterPro" id="IPR021109">
    <property type="entry name" value="Peptidase_aspartic_dom_sf"/>
</dbReference>
<evidence type="ECO:0000313" key="5">
    <source>
        <dbReference type="Proteomes" id="UP000585474"/>
    </source>
</evidence>
<reference evidence="4 5" key="1">
    <citation type="submission" date="2019-07" db="EMBL/GenBank/DDBJ databases">
        <title>De Novo Assembly of kiwifruit Actinidia rufa.</title>
        <authorList>
            <person name="Sugita-Konishi S."/>
            <person name="Sato K."/>
            <person name="Mori E."/>
            <person name="Abe Y."/>
            <person name="Kisaki G."/>
            <person name="Hamano K."/>
            <person name="Suezawa K."/>
            <person name="Otani M."/>
            <person name="Fukuda T."/>
            <person name="Manabe T."/>
            <person name="Gomi K."/>
            <person name="Tabuchi M."/>
            <person name="Akimitsu K."/>
            <person name="Kataoka I."/>
        </authorList>
    </citation>
    <scope>NUCLEOTIDE SEQUENCE [LARGE SCALE GENOMIC DNA]</scope>
    <source>
        <strain evidence="5">cv. Fuchu</strain>
    </source>
</reference>
<dbReference type="Pfam" id="PF08284">
    <property type="entry name" value="RVP_2"/>
    <property type="match status" value="1"/>
</dbReference>
<dbReference type="InterPro" id="IPR001878">
    <property type="entry name" value="Znf_CCHC"/>
</dbReference>
<dbReference type="PANTHER" id="PTHR15503">
    <property type="entry name" value="LDOC1 RELATED"/>
    <property type="match status" value="1"/>
</dbReference>
<accession>A0A7J0FG52</accession>
<proteinExistence type="predicted"/>
<dbReference type="Proteomes" id="UP000585474">
    <property type="component" value="Unassembled WGS sequence"/>
</dbReference>
<keyword evidence="1" id="KW-0863">Zinc-finger</keyword>
<keyword evidence="1" id="KW-0862">Zinc</keyword>
<dbReference type="SUPFAM" id="SSF57756">
    <property type="entry name" value="Retrovirus zinc finger-like domains"/>
    <property type="match status" value="1"/>
</dbReference>
<evidence type="ECO:0000256" key="2">
    <source>
        <dbReference type="SAM" id="MobiDB-lite"/>
    </source>
</evidence>
<feature type="region of interest" description="Disordered" evidence="2">
    <location>
        <begin position="188"/>
        <end position="248"/>
    </location>
</feature>
<dbReference type="InterPro" id="IPR032567">
    <property type="entry name" value="RTL1-rel"/>
</dbReference>